<accession>A0A9Q0E592</accession>
<keyword evidence="3" id="KW-1185">Reference proteome</keyword>
<reference evidence="2" key="1">
    <citation type="submission" date="2022-07" db="EMBL/GenBank/DDBJ databases">
        <title>Chromosome-level genome of Muraenolepis orangiensis.</title>
        <authorList>
            <person name="Kim J."/>
        </authorList>
    </citation>
    <scope>NUCLEOTIDE SEQUENCE</scope>
    <source>
        <strain evidence="2">KU_S4_2022</strain>
        <tissue evidence="2">Muscle</tissue>
    </source>
</reference>
<comment type="caution">
    <text evidence="2">The sequence shown here is derived from an EMBL/GenBank/DDBJ whole genome shotgun (WGS) entry which is preliminary data.</text>
</comment>
<evidence type="ECO:0000313" key="3">
    <source>
        <dbReference type="Proteomes" id="UP001148018"/>
    </source>
</evidence>
<protein>
    <submittedName>
        <fullName evidence="2">Uncharacterized protein</fullName>
    </submittedName>
</protein>
<dbReference type="AlphaFoldDB" id="A0A9Q0E592"/>
<feature type="region of interest" description="Disordered" evidence="1">
    <location>
        <begin position="1"/>
        <end position="61"/>
    </location>
</feature>
<gene>
    <name evidence="2" type="ORF">NHX12_034093</name>
</gene>
<dbReference type="Proteomes" id="UP001148018">
    <property type="component" value="Unassembled WGS sequence"/>
</dbReference>
<evidence type="ECO:0000313" key="2">
    <source>
        <dbReference type="EMBL" id="KAJ3600143.1"/>
    </source>
</evidence>
<dbReference type="EMBL" id="JANIIK010000048">
    <property type="protein sequence ID" value="KAJ3600143.1"/>
    <property type="molecule type" value="Genomic_DNA"/>
</dbReference>
<evidence type="ECO:0000256" key="1">
    <source>
        <dbReference type="SAM" id="MobiDB-lite"/>
    </source>
</evidence>
<feature type="compositionally biased region" description="Polar residues" evidence="1">
    <location>
        <begin position="84"/>
        <end position="94"/>
    </location>
</feature>
<sequence>MCRRRGEEEKKGDRFPPMCSPLSVGHLHNSASVRGVTSSCEADTEHSHPAEGASSARRPPGGEAIWWTVRKNSDYKKLDLSIDLSISNGSQTRSRSGHPRSVSREEQ</sequence>
<feature type="compositionally biased region" description="Basic and acidic residues" evidence="1">
    <location>
        <begin position="1"/>
        <end position="14"/>
    </location>
</feature>
<feature type="region of interest" description="Disordered" evidence="1">
    <location>
        <begin position="83"/>
        <end position="107"/>
    </location>
</feature>
<name>A0A9Q0E592_9TELE</name>
<feature type="compositionally biased region" description="Polar residues" evidence="1">
    <location>
        <begin position="29"/>
        <end position="41"/>
    </location>
</feature>
<proteinExistence type="predicted"/>
<organism evidence="2 3">
    <name type="scientific">Muraenolepis orangiensis</name>
    <name type="common">Patagonian moray cod</name>
    <dbReference type="NCBI Taxonomy" id="630683"/>
    <lineage>
        <taxon>Eukaryota</taxon>
        <taxon>Metazoa</taxon>
        <taxon>Chordata</taxon>
        <taxon>Craniata</taxon>
        <taxon>Vertebrata</taxon>
        <taxon>Euteleostomi</taxon>
        <taxon>Actinopterygii</taxon>
        <taxon>Neopterygii</taxon>
        <taxon>Teleostei</taxon>
        <taxon>Neoteleostei</taxon>
        <taxon>Acanthomorphata</taxon>
        <taxon>Zeiogadaria</taxon>
        <taxon>Gadariae</taxon>
        <taxon>Gadiformes</taxon>
        <taxon>Muraenolepidoidei</taxon>
        <taxon>Muraenolepididae</taxon>
        <taxon>Muraenolepis</taxon>
    </lineage>
</organism>